<dbReference type="OrthoDB" id="9887780at2"/>
<organism evidence="1 2">
    <name type="scientific">Streptococcus iniae</name>
    <name type="common">Streptococcus shiloi</name>
    <dbReference type="NCBI Taxonomy" id="1346"/>
    <lineage>
        <taxon>Bacteria</taxon>
        <taxon>Bacillati</taxon>
        <taxon>Bacillota</taxon>
        <taxon>Bacilli</taxon>
        <taxon>Lactobacillales</taxon>
        <taxon>Streptococcaceae</taxon>
        <taxon>Streptococcus</taxon>
    </lineage>
</organism>
<sequence length="91" mass="10746">MTSINTTLLINLYHFELDGRLKKNEEFIKLTRRSALNSLQVDYKELKEKGIDLAEDYNEAINHIKKLTDQEYEEMKESILHFENLEVDITG</sequence>
<protein>
    <submittedName>
        <fullName evidence="1">Uncharacterized protein</fullName>
    </submittedName>
</protein>
<name>A0A3L8GH41_STRIN</name>
<evidence type="ECO:0000313" key="2">
    <source>
        <dbReference type="Proteomes" id="UP000269148"/>
    </source>
</evidence>
<proteinExistence type="predicted"/>
<reference evidence="1 2" key="1">
    <citation type="submission" date="2018-06" db="EMBL/GenBank/DDBJ databases">
        <title>Mutators as drivers of adaptation in pathogenic bacteria and a risk factor for host jumps and vaccine escape.</title>
        <authorList>
            <person name="Barnes A.C."/>
            <person name="Silayeva O."/>
        </authorList>
    </citation>
    <scope>NUCLEOTIDE SEQUENCE [LARGE SCALE GENOMIC DNA]</scope>
    <source>
        <strain evidence="1 2">QMA0445</strain>
    </source>
</reference>
<dbReference type="Proteomes" id="UP000269148">
    <property type="component" value="Unassembled WGS sequence"/>
</dbReference>
<dbReference type="EMBL" id="QLQD01000028">
    <property type="protein sequence ID" value="RLU58056.1"/>
    <property type="molecule type" value="Genomic_DNA"/>
</dbReference>
<dbReference type="RefSeq" id="WP_121791982.1">
    <property type="nucleotide sequence ID" value="NZ_QLQC01000029.1"/>
</dbReference>
<comment type="caution">
    <text evidence="1">The sequence shown here is derived from an EMBL/GenBank/DDBJ whole genome shotgun (WGS) entry which is preliminary data.</text>
</comment>
<dbReference type="AlphaFoldDB" id="A0A3L8GH41"/>
<evidence type="ECO:0000313" key="1">
    <source>
        <dbReference type="EMBL" id="RLU58056.1"/>
    </source>
</evidence>
<gene>
    <name evidence="1" type="ORF">DIY07_02690</name>
</gene>
<accession>A0A3L8GH41</accession>